<dbReference type="Pfam" id="PF00924">
    <property type="entry name" value="MS_channel_2nd"/>
    <property type="match status" value="1"/>
</dbReference>
<evidence type="ECO:0000313" key="7">
    <source>
        <dbReference type="EMBL" id="RXG16793.1"/>
    </source>
</evidence>
<keyword evidence="2 5" id="KW-0812">Transmembrane</keyword>
<dbReference type="Proteomes" id="UP000289821">
    <property type="component" value="Unassembled WGS sequence"/>
</dbReference>
<reference evidence="7 8" key="1">
    <citation type="submission" date="2018-07" db="EMBL/GenBank/DDBJ databases">
        <title>Leeuwenhoekiella genomics.</title>
        <authorList>
            <person name="Tahon G."/>
            <person name="Willems A."/>
        </authorList>
    </citation>
    <scope>NUCLEOTIDE SEQUENCE [LARGE SCALE GENOMIC DNA]</scope>
    <source>
        <strain evidence="7 8">R-50232</strain>
    </source>
</reference>
<feature type="transmembrane region" description="Helical" evidence="5">
    <location>
        <begin position="47"/>
        <end position="70"/>
    </location>
</feature>
<evidence type="ECO:0000256" key="2">
    <source>
        <dbReference type="ARBA" id="ARBA00022692"/>
    </source>
</evidence>
<accession>A0A4Q0NWZ6</accession>
<evidence type="ECO:0000313" key="8">
    <source>
        <dbReference type="Proteomes" id="UP000289821"/>
    </source>
</evidence>
<dbReference type="PANTHER" id="PTHR30221:SF8">
    <property type="entry name" value="SMALL-CONDUCTANCE MECHANOSENSITIVE CHANNEL"/>
    <property type="match status" value="1"/>
</dbReference>
<dbReference type="EMBL" id="QOVI01000002">
    <property type="protein sequence ID" value="RXG16793.1"/>
    <property type="molecule type" value="Genomic_DNA"/>
</dbReference>
<dbReference type="InterPro" id="IPR006685">
    <property type="entry name" value="MscS_channel_2nd"/>
</dbReference>
<feature type="transmembrane region" description="Helical" evidence="5">
    <location>
        <begin position="6"/>
        <end position="27"/>
    </location>
</feature>
<evidence type="ECO:0000259" key="6">
    <source>
        <dbReference type="Pfam" id="PF00924"/>
    </source>
</evidence>
<evidence type="ECO:0000256" key="5">
    <source>
        <dbReference type="SAM" id="Phobius"/>
    </source>
</evidence>
<dbReference type="GO" id="GO:0008381">
    <property type="term" value="F:mechanosensitive monoatomic ion channel activity"/>
    <property type="evidence" value="ECO:0007669"/>
    <property type="project" value="InterPro"/>
</dbReference>
<name>A0A4Q0NWZ6_9FLAO</name>
<evidence type="ECO:0000256" key="3">
    <source>
        <dbReference type="ARBA" id="ARBA00022989"/>
    </source>
</evidence>
<dbReference type="InterPro" id="IPR045275">
    <property type="entry name" value="MscS_archaea/bacteria_type"/>
</dbReference>
<dbReference type="Gene3D" id="2.30.30.60">
    <property type="match status" value="1"/>
</dbReference>
<dbReference type="GO" id="GO:0016020">
    <property type="term" value="C:membrane"/>
    <property type="evidence" value="ECO:0007669"/>
    <property type="project" value="UniProtKB-SubCell"/>
</dbReference>
<organism evidence="7 8">
    <name type="scientific">Leeuwenhoekiella aestuarii</name>
    <dbReference type="NCBI Taxonomy" id="2249426"/>
    <lineage>
        <taxon>Bacteria</taxon>
        <taxon>Pseudomonadati</taxon>
        <taxon>Bacteroidota</taxon>
        <taxon>Flavobacteriia</taxon>
        <taxon>Flavobacteriales</taxon>
        <taxon>Flavobacteriaceae</taxon>
        <taxon>Leeuwenhoekiella</taxon>
    </lineage>
</organism>
<comment type="subcellular location">
    <subcellularLocation>
        <location evidence="1">Membrane</location>
    </subcellularLocation>
</comment>
<dbReference type="Gene3D" id="1.10.287.1260">
    <property type="match status" value="1"/>
</dbReference>
<comment type="caution">
    <text evidence="7">The sequence shown here is derived from an EMBL/GenBank/DDBJ whole genome shotgun (WGS) entry which is preliminary data.</text>
</comment>
<dbReference type="InterPro" id="IPR010920">
    <property type="entry name" value="LSM_dom_sf"/>
</dbReference>
<evidence type="ECO:0000256" key="4">
    <source>
        <dbReference type="ARBA" id="ARBA00023136"/>
    </source>
</evidence>
<feature type="domain" description="Mechanosensitive ion channel MscS" evidence="6">
    <location>
        <begin position="97"/>
        <end position="160"/>
    </location>
</feature>
<keyword evidence="8" id="KW-1185">Reference proteome</keyword>
<dbReference type="InterPro" id="IPR023408">
    <property type="entry name" value="MscS_beta-dom_sf"/>
</dbReference>
<dbReference type="SUPFAM" id="SSF50182">
    <property type="entry name" value="Sm-like ribonucleoproteins"/>
    <property type="match status" value="1"/>
</dbReference>
<proteinExistence type="predicted"/>
<sequence>MILTEIELKLIESFVLLFVLLVIRYAVSKLIIRRFKKANFDITRKQITVKVLNMLFFLVLGFSMVIIWGFSGADVIAGIGSVITILGVAFFAQWSLLCNITSGLILFFNHPLKIGDYVEIVDKDFPMSGQVENITLFFLHLRNKDNHVYTLANTIVVQKTMRIMKPEEFFEEIKKLEEEQEDKNTPGTETALD</sequence>
<feature type="transmembrane region" description="Helical" evidence="5">
    <location>
        <begin position="76"/>
        <end position="97"/>
    </location>
</feature>
<keyword evidence="4 5" id="KW-0472">Membrane</keyword>
<protein>
    <submittedName>
        <fullName evidence="7">Mechanosensitive ion channel-like protein</fullName>
    </submittedName>
</protein>
<gene>
    <name evidence="7" type="ORF">DSM04_102375</name>
</gene>
<keyword evidence="3 5" id="KW-1133">Transmembrane helix</keyword>
<evidence type="ECO:0000256" key="1">
    <source>
        <dbReference type="ARBA" id="ARBA00004370"/>
    </source>
</evidence>
<dbReference type="PANTHER" id="PTHR30221">
    <property type="entry name" value="SMALL-CONDUCTANCE MECHANOSENSITIVE CHANNEL"/>
    <property type="match status" value="1"/>
</dbReference>
<dbReference type="AlphaFoldDB" id="A0A4Q0NWZ6"/>